<protein>
    <submittedName>
        <fullName evidence="4">Serine/threonine-protein kinase ATG1c (Autophagy-related protein 1c) (AtAPG1c)</fullName>
    </submittedName>
</protein>
<gene>
    <name evidence="4" type="ORF">SCF082_LOCUS42836</name>
</gene>
<evidence type="ECO:0000259" key="3">
    <source>
        <dbReference type="PROSITE" id="PS50011"/>
    </source>
</evidence>
<feature type="binding site" evidence="1">
    <location>
        <position position="43"/>
    </location>
    <ligand>
        <name>ATP</name>
        <dbReference type="ChEBI" id="CHEBI:30616"/>
    </ligand>
</feature>
<dbReference type="SUPFAM" id="SSF56112">
    <property type="entry name" value="Protein kinase-like (PK-like)"/>
    <property type="match status" value="1"/>
</dbReference>
<dbReference type="Proteomes" id="UP001642464">
    <property type="component" value="Unassembled WGS sequence"/>
</dbReference>
<dbReference type="InterPro" id="IPR017441">
    <property type="entry name" value="Protein_kinase_ATP_BS"/>
</dbReference>
<feature type="domain" description="Protein kinase" evidence="3">
    <location>
        <begin position="14"/>
        <end position="155"/>
    </location>
</feature>
<dbReference type="PROSITE" id="PS50011">
    <property type="entry name" value="PROTEIN_KINASE_DOM"/>
    <property type="match status" value="1"/>
</dbReference>
<evidence type="ECO:0000313" key="4">
    <source>
        <dbReference type="EMBL" id="CAK9090849.1"/>
    </source>
</evidence>
<keyword evidence="1" id="KW-0547">Nucleotide-binding</keyword>
<evidence type="ECO:0000313" key="5">
    <source>
        <dbReference type="Proteomes" id="UP001642464"/>
    </source>
</evidence>
<keyword evidence="4" id="KW-0808">Transferase</keyword>
<proteinExistence type="predicted"/>
<organism evidence="4 5">
    <name type="scientific">Durusdinium trenchii</name>
    <dbReference type="NCBI Taxonomy" id="1381693"/>
    <lineage>
        <taxon>Eukaryota</taxon>
        <taxon>Sar</taxon>
        <taxon>Alveolata</taxon>
        <taxon>Dinophyceae</taxon>
        <taxon>Suessiales</taxon>
        <taxon>Symbiodiniaceae</taxon>
        <taxon>Durusdinium</taxon>
    </lineage>
</organism>
<sequence>MCPMKQGSSVLEDYVMDQKIGEGSFGQVCVVTHRLTGQRRACKRVAINTDMDRRLVETEIQLLKKLDHGNIMRLSEPLISRKKHTLNDSIRLCLHLGELCEGGTLLQGFARHGSEAQAEGFRRRFAPGDHGGTGRGRVVGRQGDEHPHGRRKVVS</sequence>
<dbReference type="PANTHER" id="PTHR24348">
    <property type="entry name" value="SERINE/THREONINE-PROTEIN KINASE UNC-51-RELATED"/>
    <property type="match status" value="1"/>
</dbReference>
<accession>A0ABP0QS26</accession>
<dbReference type="GO" id="GO:0016301">
    <property type="term" value="F:kinase activity"/>
    <property type="evidence" value="ECO:0007669"/>
    <property type="project" value="UniProtKB-KW"/>
</dbReference>
<keyword evidence="1" id="KW-0067">ATP-binding</keyword>
<dbReference type="EMBL" id="CAXAMM010040062">
    <property type="protein sequence ID" value="CAK9090849.1"/>
    <property type="molecule type" value="Genomic_DNA"/>
</dbReference>
<dbReference type="Gene3D" id="3.30.200.20">
    <property type="entry name" value="Phosphorylase Kinase, domain 1"/>
    <property type="match status" value="1"/>
</dbReference>
<dbReference type="InterPro" id="IPR000719">
    <property type="entry name" value="Prot_kinase_dom"/>
</dbReference>
<dbReference type="InterPro" id="IPR011009">
    <property type="entry name" value="Kinase-like_dom_sf"/>
</dbReference>
<feature type="region of interest" description="Disordered" evidence="2">
    <location>
        <begin position="122"/>
        <end position="155"/>
    </location>
</feature>
<keyword evidence="5" id="KW-1185">Reference proteome</keyword>
<dbReference type="PANTHER" id="PTHR24348:SF68">
    <property type="entry name" value="SERINE_THREONINE-PROTEIN KINASE ATG1C"/>
    <property type="match status" value="1"/>
</dbReference>
<dbReference type="PROSITE" id="PS00107">
    <property type="entry name" value="PROTEIN_KINASE_ATP"/>
    <property type="match status" value="1"/>
</dbReference>
<dbReference type="InterPro" id="IPR045269">
    <property type="entry name" value="Atg1-like"/>
</dbReference>
<comment type="caution">
    <text evidence="4">The sequence shown here is derived from an EMBL/GenBank/DDBJ whole genome shotgun (WGS) entry which is preliminary data.</text>
</comment>
<name>A0ABP0QS26_9DINO</name>
<evidence type="ECO:0000256" key="2">
    <source>
        <dbReference type="SAM" id="MobiDB-lite"/>
    </source>
</evidence>
<keyword evidence="4" id="KW-0418">Kinase</keyword>
<evidence type="ECO:0000256" key="1">
    <source>
        <dbReference type="PROSITE-ProRule" id="PRU10141"/>
    </source>
</evidence>
<dbReference type="Pfam" id="PF00069">
    <property type="entry name" value="Pkinase"/>
    <property type="match status" value="1"/>
</dbReference>
<reference evidence="4 5" key="1">
    <citation type="submission" date="2024-02" db="EMBL/GenBank/DDBJ databases">
        <authorList>
            <person name="Chen Y."/>
            <person name="Shah S."/>
            <person name="Dougan E. K."/>
            <person name="Thang M."/>
            <person name="Chan C."/>
        </authorList>
    </citation>
    <scope>NUCLEOTIDE SEQUENCE [LARGE SCALE GENOMIC DNA]</scope>
</reference>